<dbReference type="Proteomes" id="UP000054874">
    <property type="component" value="Unassembled WGS sequence"/>
</dbReference>
<organism evidence="1 2">
    <name type="scientific">Acetivibrio ethanolgignens</name>
    <dbReference type="NCBI Taxonomy" id="290052"/>
    <lineage>
        <taxon>Bacteria</taxon>
        <taxon>Bacillati</taxon>
        <taxon>Bacillota</taxon>
        <taxon>Clostridia</taxon>
        <taxon>Eubacteriales</taxon>
        <taxon>Oscillospiraceae</taxon>
        <taxon>Acetivibrio</taxon>
    </lineage>
</organism>
<dbReference type="EMBL" id="LNAM01000079">
    <property type="protein sequence ID" value="KSV59860.1"/>
    <property type="molecule type" value="Genomic_DNA"/>
</dbReference>
<protein>
    <submittedName>
        <fullName evidence="1">Uncharacterized protein</fullName>
    </submittedName>
</protein>
<dbReference type="STRING" id="290052.ASU35_07610"/>
<reference evidence="1 2" key="1">
    <citation type="submission" date="2015-11" db="EMBL/GenBank/DDBJ databases">
        <title>Butyribacter intestini gen. nov., sp. nov., a butyric acid-producing bacterium of the family Lachnospiraceae isolated from the human faeces.</title>
        <authorList>
            <person name="Zou Y."/>
            <person name="Xue W."/>
            <person name="Luo G."/>
            <person name="Lv M."/>
        </authorList>
    </citation>
    <scope>NUCLEOTIDE SEQUENCE [LARGE SCALE GENOMIC DNA]</scope>
    <source>
        <strain evidence="1 2">ACET-33324</strain>
    </source>
</reference>
<name>A0A0V8QH31_9FIRM</name>
<keyword evidence="2" id="KW-1185">Reference proteome</keyword>
<comment type="caution">
    <text evidence="1">The sequence shown here is derived from an EMBL/GenBank/DDBJ whole genome shotgun (WGS) entry which is preliminary data.</text>
</comment>
<accession>A0A0V8QH31</accession>
<dbReference type="OrthoDB" id="1912088at2"/>
<gene>
    <name evidence="1" type="ORF">ASU35_07610</name>
</gene>
<evidence type="ECO:0000313" key="2">
    <source>
        <dbReference type="Proteomes" id="UP000054874"/>
    </source>
</evidence>
<dbReference type="AlphaFoldDB" id="A0A0V8QH31"/>
<evidence type="ECO:0000313" key="1">
    <source>
        <dbReference type="EMBL" id="KSV59860.1"/>
    </source>
</evidence>
<proteinExistence type="predicted"/>
<sequence length="96" mass="11079">MTDMSWIHNPELKRLSPRKMELVTKLVEETNGKTLSQSIPVLVSINKTLQTEGLSFTEEESALILDILTRDMTLKEKQQVEQMKQIIIKQIAKIQK</sequence>
<dbReference type="RefSeq" id="WP_058351907.1">
    <property type="nucleotide sequence ID" value="NZ_CABMMD010000079.1"/>
</dbReference>